<sequence length="761" mass="86551">MGAYLPNASQDEASPGPTPWPVPYKHSSPVPTQHLDNYVLKVEPRINHVAAEERRLIEQLDQEWLDRGGPAVTVGSLNHQHGPCLSLIFPEGNPDKILNITRLFAFGYIQDDWYDEDMIVEMKIAGRSSDDVKVAKKNLGLIVNQMRSQLVVELLDVDPEVLPFVQGYGAWEDYSHESLDARDFENLKHYLDGKWEGVGNMAMIKLIPYFHNLNLTRSQKAKLSPLDQLCSQAVVLTNDMFSFEKEWSTYILQDRERIPPSSIFITMLSHDVSIAEAMTIVRGEIVETEGTFLKECRRVFDESSSAEREDFAKYIAALQYYAAGAMMWHINHPRYKSNPDCPFYAKLEYKISAFERILAERREGRKKDVNGHNLKDKIITSDPEGIPTSKQKLNGAIDVRNGNQKDLATYNSVSKQPSFDQWESEPAKISEEEIVLKPFEYIGSLPSKRIRRLALNALDHWYNVPQDTLDTIDGIIDILHSSSLIIDDIEDNSSMRRGFPSAHGVFGVAQSINTANFLFVKCLDMAQQLPNSEVAVKVFTGMPVSIIPDAIDCLYNLTQVYLIIFDGIEELRNLHLGQGYDLNWTFNGSCPTEAEYIKMIDGKTGGLFRMAARLMQIHATQNHGINAEHLLALMGRFFQIRDDYQNLASAQYSTTKGDLSDLDEGKYSLVLIHALNNLKTGREQLEGLLRLRYLQGGMNNEQKRLVMRIIDRSRSLQYTEKIIHHLEGVIERTLVKLETQIPEVEKNWAIRAIMALLRLNN</sequence>
<dbReference type="CDD" id="cd00685">
    <property type="entry name" value="Trans_IPPS_HT"/>
    <property type="match status" value="1"/>
</dbReference>
<feature type="region of interest" description="Disordered" evidence="4">
    <location>
        <begin position="1"/>
        <end position="27"/>
    </location>
</feature>
<accession>A0AAV9XHK9</accession>
<dbReference type="PANTHER" id="PTHR12001">
    <property type="entry name" value="GERANYLGERANYL PYROPHOSPHATE SYNTHASE"/>
    <property type="match status" value="1"/>
</dbReference>
<dbReference type="PANTHER" id="PTHR12001:SF72">
    <property type="entry name" value="THIJ_PFPI FAMILY PROTEIN (AFU_ORTHOLOGUE AFUA_3G01210)-RELATED"/>
    <property type="match status" value="1"/>
</dbReference>
<evidence type="ECO:0000313" key="6">
    <source>
        <dbReference type="Proteomes" id="UP001365542"/>
    </source>
</evidence>
<dbReference type="SFLD" id="SFLDS00005">
    <property type="entry name" value="Isoprenoid_Synthase_Type_I"/>
    <property type="match status" value="1"/>
</dbReference>
<dbReference type="GO" id="GO:0004659">
    <property type="term" value="F:prenyltransferase activity"/>
    <property type="evidence" value="ECO:0007669"/>
    <property type="project" value="InterPro"/>
</dbReference>
<keyword evidence="1" id="KW-0808">Transferase</keyword>
<dbReference type="InterPro" id="IPR033749">
    <property type="entry name" value="Polyprenyl_synt_CS"/>
</dbReference>
<keyword evidence="2" id="KW-0479">Metal-binding</keyword>
<dbReference type="InterPro" id="IPR008949">
    <property type="entry name" value="Isoprenoid_synthase_dom_sf"/>
</dbReference>
<dbReference type="Proteomes" id="UP001365542">
    <property type="component" value="Unassembled WGS sequence"/>
</dbReference>
<dbReference type="GO" id="GO:0043386">
    <property type="term" value="P:mycotoxin biosynthetic process"/>
    <property type="evidence" value="ECO:0007669"/>
    <property type="project" value="UniProtKB-ARBA"/>
</dbReference>
<proteinExistence type="predicted"/>
<reference evidence="5 6" key="1">
    <citation type="submission" date="2019-10" db="EMBL/GenBank/DDBJ databases">
        <authorList>
            <person name="Palmer J.M."/>
        </authorList>
    </citation>
    <scope>NUCLEOTIDE SEQUENCE [LARGE SCALE GENOMIC DNA]</scope>
    <source>
        <strain evidence="5 6">TWF694</strain>
    </source>
</reference>
<keyword evidence="6" id="KW-1185">Reference proteome</keyword>
<dbReference type="InterPro" id="IPR000092">
    <property type="entry name" value="Polyprenyl_synt"/>
</dbReference>
<dbReference type="GO" id="GO:0008299">
    <property type="term" value="P:isoprenoid biosynthetic process"/>
    <property type="evidence" value="ECO:0007669"/>
    <property type="project" value="InterPro"/>
</dbReference>
<dbReference type="Gene3D" id="1.10.600.10">
    <property type="entry name" value="Farnesyl Diphosphate Synthase"/>
    <property type="match status" value="2"/>
</dbReference>
<dbReference type="EMBL" id="JAVHJO010000003">
    <property type="protein sequence ID" value="KAK6541599.1"/>
    <property type="molecule type" value="Genomic_DNA"/>
</dbReference>
<dbReference type="Pfam" id="PF19086">
    <property type="entry name" value="Terpene_syn_C_2"/>
    <property type="match status" value="1"/>
</dbReference>
<dbReference type="PROSITE" id="PS00723">
    <property type="entry name" value="POLYPRENYL_SYNTHASE_1"/>
    <property type="match status" value="1"/>
</dbReference>
<evidence type="ECO:0000256" key="4">
    <source>
        <dbReference type="SAM" id="MobiDB-lite"/>
    </source>
</evidence>
<dbReference type="Pfam" id="PF00348">
    <property type="entry name" value="polyprenyl_synt"/>
    <property type="match status" value="1"/>
</dbReference>
<name>A0AAV9XHK9_9PEZI</name>
<organism evidence="5 6">
    <name type="scientific">Orbilia ellipsospora</name>
    <dbReference type="NCBI Taxonomy" id="2528407"/>
    <lineage>
        <taxon>Eukaryota</taxon>
        <taxon>Fungi</taxon>
        <taxon>Dikarya</taxon>
        <taxon>Ascomycota</taxon>
        <taxon>Pezizomycotina</taxon>
        <taxon>Orbiliomycetes</taxon>
        <taxon>Orbiliales</taxon>
        <taxon>Orbiliaceae</taxon>
        <taxon>Orbilia</taxon>
    </lineage>
</organism>
<gene>
    <name evidence="5" type="ORF">TWF694_007399</name>
</gene>
<evidence type="ECO:0000313" key="5">
    <source>
        <dbReference type="EMBL" id="KAK6541599.1"/>
    </source>
</evidence>
<evidence type="ECO:0000256" key="2">
    <source>
        <dbReference type="ARBA" id="ARBA00022723"/>
    </source>
</evidence>
<protein>
    <submittedName>
        <fullName evidence="5">Uncharacterized protein</fullName>
    </submittedName>
</protein>
<dbReference type="GO" id="GO:0046165">
    <property type="term" value="P:alcohol biosynthetic process"/>
    <property type="evidence" value="ECO:0007669"/>
    <property type="project" value="UniProtKB-ARBA"/>
</dbReference>
<evidence type="ECO:0000256" key="1">
    <source>
        <dbReference type="ARBA" id="ARBA00022679"/>
    </source>
</evidence>
<evidence type="ECO:0000256" key="3">
    <source>
        <dbReference type="ARBA" id="ARBA00022842"/>
    </source>
</evidence>
<dbReference type="PROSITE" id="PS00444">
    <property type="entry name" value="POLYPRENYL_SYNTHASE_2"/>
    <property type="match status" value="1"/>
</dbReference>
<keyword evidence="3" id="KW-0460">Magnesium</keyword>
<dbReference type="GO" id="GO:0046872">
    <property type="term" value="F:metal ion binding"/>
    <property type="evidence" value="ECO:0007669"/>
    <property type="project" value="UniProtKB-KW"/>
</dbReference>
<comment type="caution">
    <text evidence="5">The sequence shown here is derived from an EMBL/GenBank/DDBJ whole genome shotgun (WGS) entry which is preliminary data.</text>
</comment>
<dbReference type="SUPFAM" id="SSF48576">
    <property type="entry name" value="Terpenoid synthases"/>
    <property type="match status" value="2"/>
</dbReference>
<dbReference type="AlphaFoldDB" id="A0AAV9XHK9"/>